<proteinExistence type="inferred from homology"/>
<dbReference type="NCBIfam" id="NF002794">
    <property type="entry name" value="PRK02925.1"/>
    <property type="match status" value="1"/>
</dbReference>
<dbReference type="Proteomes" id="UP000005147">
    <property type="component" value="Unassembled WGS sequence"/>
</dbReference>
<dbReference type="InterPro" id="IPR032466">
    <property type="entry name" value="Metal_Hydrolase"/>
</dbReference>
<comment type="similarity">
    <text evidence="3 7">Belongs to the metallo-dependent hydrolases superfamily. Uronate isomerase family.</text>
</comment>
<dbReference type="EC" id="5.3.1.12" evidence="4 7"/>
<accession>K1MMH5</accession>
<organism evidence="8 9">
    <name type="scientific">Falseniella ignava CCUG 37419</name>
    <dbReference type="NCBI Taxonomy" id="883112"/>
    <lineage>
        <taxon>Bacteria</taxon>
        <taxon>Bacillati</taxon>
        <taxon>Bacillota</taxon>
        <taxon>Bacilli</taxon>
        <taxon>Lactobacillales</taxon>
        <taxon>Aerococcaceae</taxon>
        <taxon>Falseniella</taxon>
    </lineage>
</organism>
<keyword evidence="9" id="KW-1185">Reference proteome</keyword>
<keyword evidence="6 7" id="KW-0413">Isomerase</keyword>
<evidence type="ECO:0000313" key="9">
    <source>
        <dbReference type="Proteomes" id="UP000005147"/>
    </source>
</evidence>
<dbReference type="UniPathway" id="UPA00246"/>
<dbReference type="GO" id="GO:0042840">
    <property type="term" value="P:D-glucuronate catabolic process"/>
    <property type="evidence" value="ECO:0007669"/>
    <property type="project" value="TreeGrafter"/>
</dbReference>
<dbReference type="GO" id="GO:0019698">
    <property type="term" value="P:D-galacturonate catabolic process"/>
    <property type="evidence" value="ECO:0007669"/>
    <property type="project" value="TreeGrafter"/>
</dbReference>
<dbReference type="AlphaFoldDB" id="K1MMH5"/>
<evidence type="ECO:0000256" key="5">
    <source>
        <dbReference type="ARBA" id="ARBA00020555"/>
    </source>
</evidence>
<gene>
    <name evidence="7" type="primary">uxaC</name>
    <name evidence="8" type="ORF">HMPREF9707_00603</name>
</gene>
<evidence type="ECO:0000313" key="8">
    <source>
        <dbReference type="EMBL" id="EKB57304.1"/>
    </source>
</evidence>
<dbReference type="GO" id="GO:0008880">
    <property type="term" value="F:glucuronate isomerase activity"/>
    <property type="evidence" value="ECO:0007669"/>
    <property type="project" value="UniProtKB-UniRule"/>
</dbReference>
<dbReference type="Gene3D" id="1.10.2020.10">
    <property type="entry name" value="uronate isomerase, domain 2, chain A"/>
    <property type="match status" value="1"/>
</dbReference>
<evidence type="ECO:0000256" key="7">
    <source>
        <dbReference type="HAMAP-Rule" id="MF_00675"/>
    </source>
</evidence>
<evidence type="ECO:0000256" key="1">
    <source>
        <dbReference type="ARBA" id="ARBA00001165"/>
    </source>
</evidence>
<comment type="caution">
    <text evidence="8">The sequence shown here is derived from an EMBL/GenBank/DDBJ whole genome shotgun (WGS) entry which is preliminary data.</text>
</comment>
<evidence type="ECO:0000256" key="6">
    <source>
        <dbReference type="ARBA" id="ARBA00023235"/>
    </source>
</evidence>
<dbReference type="PATRIC" id="fig|883112.3.peg.599"/>
<dbReference type="HAMAP" id="MF_00675">
    <property type="entry name" value="UxaC"/>
    <property type="match status" value="1"/>
</dbReference>
<protein>
    <recommendedName>
        <fullName evidence="5 7">Uronate isomerase</fullName>
        <ecNumber evidence="4 7">5.3.1.12</ecNumber>
    </recommendedName>
    <alternativeName>
        <fullName evidence="7">Glucuronate isomerase</fullName>
    </alternativeName>
    <alternativeName>
        <fullName evidence="7">Uronic isomerase</fullName>
    </alternativeName>
</protein>
<evidence type="ECO:0000256" key="3">
    <source>
        <dbReference type="ARBA" id="ARBA00008397"/>
    </source>
</evidence>
<dbReference type="PANTHER" id="PTHR30068:SF4">
    <property type="entry name" value="URONATE ISOMERASE"/>
    <property type="match status" value="1"/>
</dbReference>
<dbReference type="Gene3D" id="3.20.20.140">
    <property type="entry name" value="Metal-dependent hydrolases"/>
    <property type="match status" value="1"/>
</dbReference>
<dbReference type="RefSeq" id="WP_006701266.1">
    <property type="nucleotide sequence ID" value="NZ_JH932300.1"/>
</dbReference>
<evidence type="ECO:0000256" key="2">
    <source>
        <dbReference type="ARBA" id="ARBA00004892"/>
    </source>
</evidence>
<evidence type="ECO:0000256" key="4">
    <source>
        <dbReference type="ARBA" id="ARBA00012546"/>
    </source>
</evidence>
<dbReference type="Pfam" id="PF02614">
    <property type="entry name" value="UxaC"/>
    <property type="match status" value="1"/>
</dbReference>
<comment type="catalytic activity">
    <reaction evidence="1 7">
        <text>D-glucuronate = D-fructuronate</text>
        <dbReference type="Rhea" id="RHEA:13049"/>
        <dbReference type="ChEBI" id="CHEBI:58720"/>
        <dbReference type="ChEBI" id="CHEBI:59863"/>
        <dbReference type="EC" id="5.3.1.12"/>
    </reaction>
</comment>
<dbReference type="eggNOG" id="COG1904">
    <property type="taxonomic scope" value="Bacteria"/>
</dbReference>
<reference evidence="8 9" key="1">
    <citation type="submission" date="2012-07" db="EMBL/GenBank/DDBJ databases">
        <title>The Genome Sequence of Facklamia ignava CCUG 37419.</title>
        <authorList>
            <consortium name="The Broad Institute Genome Sequencing Platform"/>
            <person name="Earl A."/>
            <person name="Ward D."/>
            <person name="Feldgarden M."/>
            <person name="Gevers D."/>
            <person name="Huys G."/>
            <person name="Walker B."/>
            <person name="Young S.K."/>
            <person name="Zeng Q."/>
            <person name="Gargeya S."/>
            <person name="Fitzgerald M."/>
            <person name="Haas B."/>
            <person name="Abouelleil A."/>
            <person name="Alvarado L."/>
            <person name="Arachchi H.M."/>
            <person name="Berlin A.M."/>
            <person name="Chapman S.B."/>
            <person name="Goldberg J."/>
            <person name="Griggs A."/>
            <person name="Gujja S."/>
            <person name="Hansen M."/>
            <person name="Howarth C."/>
            <person name="Imamovic A."/>
            <person name="Larimer J."/>
            <person name="McCowen C."/>
            <person name="Montmayeur A."/>
            <person name="Murphy C."/>
            <person name="Neiman D."/>
            <person name="Pearson M."/>
            <person name="Priest M."/>
            <person name="Roberts A."/>
            <person name="Saif S."/>
            <person name="Shea T."/>
            <person name="Sisk P."/>
            <person name="Sykes S."/>
            <person name="Wortman J."/>
            <person name="Nusbaum C."/>
            <person name="Birren B."/>
        </authorList>
    </citation>
    <scope>NUCLEOTIDE SEQUENCE [LARGE SCALE GENOMIC DNA]</scope>
    <source>
        <strain evidence="8 9">CCUG 37419</strain>
    </source>
</reference>
<dbReference type="STRING" id="883112.HMPREF9707_00603"/>
<dbReference type="HOGENOM" id="CLU_044465_1_0_9"/>
<name>K1MMH5_9LACT</name>
<comment type="catalytic activity">
    <reaction evidence="7">
        <text>aldehydo-D-galacturonate = keto-D-tagaturonate</text>
        <dbReference type="Rhea" id="RHEA:27702"/>
        <dbReference type="ChEBI" id="CHEBI:12952"/>
        <dbReference type="ChEBI" id="CHEBI:17886"/>
    </reaction>
</comment>
<dbReference type="PANTHER" id="PTHR30068">
    <property type="entry name" value="URONATE ISOMERASE"/>
    <property type="match status" value="1"/>
</dbReference>
<dbReference type="InterPro" id="IPR003766">
    <property type="entry name" value="Uronate_isomerase"/>
</dbReference>
<dbReference type="EMBL" id="AGZE01000018">
    <property type="protein sequence ID" value="EKB57304.1"/>
    <property type="molecule type" value="Genomic_DNA"/>
</dbReference>
<comment type="pathway">
    <text evidence="2 7">Carbohydrate metabolism; pentose and glucuronate interconversion.</text>
</comment>
<sequence>MSFMNDSFLLESPSAKKLYQLIEDLPIFDFHCHLDAKVIYEDKPFNNIVDLWLDGDHYKWRLMRANGIPESKITGNADNEIKFEAWARTIGTAFGNPLFHFSHLELKNIFGVVEHLNENNWKEIYDHLNDYINEKKLSPRQLIKESNVDFIGTTDSPLDSLEWHKKLNEDKTFNTTVAPTFRPDSAFVHHSDFNHFVNALSELEEIEIKSYHDFVNGLEKRVKYFADCGCKASDISLDSISFCPTNKDVLDLILRKKLQNKKLTTLEISQWQTEILKSLCGLYKKYGFVAQIHFGAQRNNSSIYYEQVGVDSGFDSIGDQTDLAHGLNCFINYLQKEDKLPKMIWYNLNPNYNTIVANTLTNFQANEKKQRSILQFGSAWWFSDHKRGILDQMKTLGEQGMLANFVGMLTDSRSFLSYSRHDYFRRILSSLLGKWMDNGEIPNDLEFVGEVAKNIAYYNAKRFFEE</sequence>
<dbReference type="SUPFAM" id="SSF51556">
    <property type="entry name" value="Metallo-dependent hydrolases"/>
    <property type="match status" value="1"/>
</dbReference>